<evidence type="ECO:0000313" key="2">
    <source>
        <dbReference type="Proteomes" id="UP001209878"/>
    </source>
</evidence>
<gene>
    <name evidence="1" type="ORF">NP493_101g09049</name>
</gene>
<reference evidence="1" key="1">
    <citation type="journal article" date="2023" name="Mol. Biol. Evol.">
        <title>Third-Generation Sequencing Reveals the Adaptive Role of the Epigenome in Three Deep-Sea Polychaetes.</title>
        <authorList>
            <person name="Perez M."/>
            <person name="Aroh O."/>
            <person name="Sun Y."/>
            <person name="Lan Y."/>
            <person name="Juniper S.K."/>
            <person name="Young C.R."/>
            <person name="Angers B."/>
            <person name="Qian P.Y."/>
        </authorList>
    </citation>
    <scope>NUCLEOTIDE SEQUENCE</scope>
    <source>
        <strain evidence="1">R07B-5</strain>
    </source>
</reference>
<proteinExistence type="predicted"/>
<evidence type="ECO:0000313" key="1">
    <source>
        <dbReference type="EMBL" id="KAK2189637.1"/>
    </source>
</evidence>
<protein>
    <submittedName>
        <fullName evidence="1">Uncharacterized protein</fullName>
    </submittedName>
</protein>
<name>A0AAD9P7M7_RIDPI</name>
<dbReference type="Proteomes" id="UP001209878">
    <property type="component" value="Unassembled WGS sequence"/>
</dbReference>
<organism evidence="1 2">
    <name type="scientific">Ridgeia piscesae</name>
    <name type="common">Tubeworm</name>
    <dbReference type="NCBI Taxonomy" id="27915"/>
    <lineage>
        <taxon>Eukaryota</taxon>
        <taxon>Metazoa</taxon>
        <taxon>Spiralia</taxon>
        <taxon>Lophotrochozoa</taxon>
        <taxon>Annelida</taxon>
        <taxon>Polychaeta</taxon>
        <taxon>Sedentaria</taxon>
        <taxon>Canalipalpata</taxon>
        <taxon>Sabellida</taxon>
        <taxon>Siboglinidae</taxon>
        <taxon>Ridgeia</taxon>
    </lineage>
</organism>
<dbReference type="EMBL" id="JAODUO010000101">
    <property type="protein sequence ID" value="KAK2189637.1"/>
    <property type="molecule type" value="Genomic_DNA"/>
</dbReference>
<accession>A0AAD9P7M7</accession>
<dbReference type="AlphaFoldDB" id="A0AAD9P7M7"/>
<keyword evidence="2" id="KW-1185">Reference proteome</keyword>
<comment type="caution">
    <text evidence="1">The sequence shown here is derived from an EMBL/GenBank/DDBJ whole genome shotgun (WGS) entry which is preliminary data.</text>
</comment>
<sequence>MANVDLYKKTGCNSAVLEIKRRRLRWLGHVLRMPQDSIPKVALRWTPPGKRKRGRPKMTRRQSVTAELNEMGLSWGEAQASAKDRTLWRSIVVALCPTGGEEDK</sequence>